<dbReference type="EMBL" id="JAAMPI010000943">
    <property type="protein sequence ID" value="KAF4627595.1"/>
    <property type="molecule type" value="Genomic_DNA"/>
</dbReference>
<evidence type="ECO:0000313" key="4">
    <source>
        <dbReference type="Proteomes" id="UP000566819"/>
    </source>
</evidence>
<protein>
    <submittedName>
        <fullName evidence="3">Uncharacterized protein</fullName>
    </submittedName>
</protein>
<organism evidence="3 4">
    <name type="scientific">Cudoniella acicularis</name>
    <dbReference type="NCBI Taxonomy" id="354080"/>
    <lineage>
        <taxon>Eukaryota</taxon>
        <taxon>Fungi</taxon>
        <taxon>Dikarya</taxon>
        <taxon>Ascomycota</taxon>
        <taxon>Pezizomycotina</taxon>
        <taxon>Leotiomycetes</taxon>
        <taxon>Helotiales</taxon>
        <taxon>Tricladiaceae</taxon>
        <taxon>Cudoniella</taxon>
    </lineage>
</organism>
<keyword evidence="2" id="KW-0812">Transmembrane</keyword>
<dbReference type="AlphaFoldDB" id="A0A8H4REU7"/>
<evidence type="ECO:0000256" key="1">
    <source>
        <dbReference type="SAM" id="MobiDB-lite"/>
    </source>
</evidence>
<evidence type="ECO:0000256" key="2">
    <source>
        <dbReference type="SAM" id="Phobius"/>
    </source>
</evidence>
<accession>A0A8H4REU7</accession>
<comment type="caution">
    <text evidence="3">The sequence shown here is derived from an EMBL/GenBank/DDBJ whole genome shotgun (WGS) entry which is preliminary data.</text>
</comment>
<name>A0A8H4REU7_9HELO</name>
<keyword evidence="2" id="KW-0472">Membrane</keyword>
<keyword evidence="4" id="KW-1185">Reference proteome</keyword>
<reference evidence="3 4" key="1">
    <citation type="submission" date="2020-03" db="EMBL/GenBank/DDBJ databases">
        <title>Draft Genome Sequence of Cudoniella acicularis.</title>
        <authorList>
            <person name="Buettner E."/>
            <person name="Kellner H."/>
        </authorList>
    </citation>
    <scope>NUCLEOTIDE SEQUENCE [LARGE SCALE GENOMIC DNA]</scope>
    <source>
        <strain evidence="3 4">DSM 108380</strain>
    </source>
</reference>
<feature type="region of interest" description="Disordered" evidence="1">
    <location>
        <begin position="287"/>
        <end position="310"/>
    </location>
</feature>
<evidence type="ECO:0000313" key="3">
    <source>
        <dbReference type="EMBL" id="KAF4627595.1"/>
    </source>
</evidence>
<dbReference type="Proteomes" id="UP000566819">
    <property type="component" value="Unassembled WGS sequence"/>
</dbReference>
<feature type="transmembrane region" description="Helical" evidence="2">
    <location>
        <begin position="21"/>
        <end position="39"/>
    </location>
</feature>
<proteinExistence type="predicted"/>
<keyword evidence="2" id="KW-1133">Transmembrane helix</keyword>
<sequence>MTAIKISSSFDNSDRAKRILGILYDSQLLSLFFFFFFTLRKSIKTLLLYPQQLSQEHYQNKPPASSPIPCQYVSKLDSAYIFFEQIHPTVHVQGQWLGHLAFTYRLTVYNLACNEGFGRGGTLISTSANTHHPCRSIPPHVPRIPTTVGTSNTSITTLRWGIRQAFGRHILRDPALTRVVLQGILAAEDNEDDDDTDEFDSAGGGDGGGNWAAAVFCGLWVAGVSRIIRGRFSPTADYLIDPRLHRLDSLNRAAKRPRLGDFWQRGTDMPEHIETYSLNSGLREADEEDWFPERDSSSEGDSDSDSNNSENELLLVGDQVSWADDNYIPAWKQSGSQGSVYQALHTSVGSVLGSPGSQLAFTLEMSREAKVTFFPKDIPAIPHKSLKSSVALEAENPLPNYLLAAENKSINQCIDARNSDIEDEWGVYGIAGVSKLSGDMLEYFNYEGSARGSYNKHGHVGLLARIHHHLDKLELTNDEILAGRESGRGSPVQYVHKLCSRAKNQFQIYKLASFPIVINSSVLQTQMKQIAIFMEQIYLIYFGNYSGTPDTQAILNRSRAEEMPVVQGIGANRQLPMYEGMLAGGVDMISSRVLHSLVNSYFKPVLRERKWALHARSPNHFREGTLSTHRRHFRTKAYAIEDPTPTKPYVFEFYDTNKAWQDQKDKRTNDASVQLIDTGQIHIQAADPLVQFRGEQTAYIPVFVPGKASKDHRVKIRRLNATTASKSAVDAMGNGLVAPA</sequence>
<gene>
    <name evidence="3" type="ORF">G7Y89_g10562</name>
</gene>